<dbReference type="SUPFAM" id="SSF52821">
    <property type="entry name" value="Rhodanese/Cell cycle control phosphatase"/>
    <property type="match status" value="2"/>
</dbReference>
<dbReference type="Gene3D" id="3.40.250.10">
    <property type="entry name" value="Rhodanese-like domain"/>
    <property type="match status" value="2"/>
</dbReference>
<evidence type="ECO:0000313" key="4">
    <source>
        <dbReference type="EMBL" id="MBB5617885.1"/>
    </source>
</evidence>
<feature type="domain" description="Rhodanese" evidence="3">
    <location>
        <begin position="26"/>
        <end position="143"/>
    </location>
</feature>
<dbReference type="EMBL" id="JACHBS010000001">
    <property type="protein sequence ID" value="MBB5617885.1"/>
    <property type="molecule type" value="Genomic_DNA"/>
</dbReference>
<feature type="domain" description="Rhodanese" evidence="3">
    <location>
        <begin position="180"/>
        <end position="291"/>
    </location>
</feature>
<keyword evidence="2" id="KW-0677">Repeat</keyword>
<evidence type="ECO:0000256" key="2">
    <source>
        <dbReference type="ARBA" id="ARBA00022737"/>
    </source>
</evidence>
<protein>
    <submittedName>
        <fullName evidence="4">Thiosulfate/3-mercaptopyruvate sulfurtransferase</fullName>
        <ecNumber evidence="4">2.8.1.1</ecNumber>
        <ecNumber evidence="4">2.8.1.2</ecNumber>
    </submittedName>
</protein>
<dbReference type="EC" id="2.8.1.2" evidence="4"/>
<gene>
    <name evidence="4" type="ORF">BJ959_001381</name>
</gene>
<keyword evidence="1 4" id="KW-0808">Transferase</keyword>
<name>A0A840X9Y3_9MICO</name>
<organism evidence="4 5">
    <name type="scientific">Microcella frigidaquae</name>
    <dbReference type="NCBI Taxonomy" id="424758"/>
    <lineage>
        <taxon>Bacteria</taxon>
        <taxon>Bacillati</taxon>
        <taxon>Actinomycetota</taxon>
        <taxon>Actinomycetes</taxon>
        <taxon>Micrococcales</taxon>
        <taxon>Microbacteriaceae</taxon>
        <taxon>Microcella</taxon>
    </lineage>
</organism>
<evidence type="ECO:0000259" key="3">
    <source>
        <dbReference type="PROSITE" id="PS50206"/>
    </source>
</evidence>
<dbReference type="CDD" id="cd01449">
    <property type="entry name" value="TST_Repeat_2"/>
    <property type="match status" value="1"/>
</dbReference>
<dbReference type="Pfam" id="PF00581">
    <property type="entry name" value="Rhodanese"/>
    <property type="match status" value="2"/>
</dbReference>
<sequence length="294" mass="30176">MIAPFVSVAELDRMRADAAHGKTTGAVPRVVVVDSRWYLDGRSGAEAYANGHLPGAVFVDLDTVLAAPPSAAAGRHPLPEPEVFARGLEAAGVGDDATVVVYDDAGGVIAARLVWMLRTLGQSAAVLDGGLAAWQQEHPEEALEAGEPAGAGGASPASRTVRSWPAAALATIDETQAAAADGTAIVLDARTADRYRGDTEPVDARPGHIPGAASLSCRDNVAADGTLLDTATLRERLTALGADRLPVISYCGSGVTACHTLLVLEQVGLPAGRLYPGSWSQYAADAQRPVATGE</sequence>
<reference evidence="4 5" key="1">
    <citation type="submission" date="2020-08" db="EMBL/GenBank/DDBJ databases">
        <title>Sequencing the genomes of 1000 actinobacteria strains.</title>
        <authorList>
            <person name="Klenk H.-P."/>
        </authorList>
    </citation>
    <scope>NUCLEOTIDE SEQUENCE [LARGE SCALE GENOMIC DNA]</scope>
    <source>
        <strain evidence="4 5">DSM 23889</strain>
    </source>
</reference>
<evidence type="ECO:0000313" key="5">
    <source>
        <dbReference type="Proteomes" id="UP000552883"/>
    </source>
</evidence>
<dbReference type="InterPro" id="IPR036873">
    <property type="entry name" value="Rhodanese-like_dom_sf"/>
</dbReference>
<dbReference type="SMART" id="SM00450">
    <property type="entry name" value="RHOD"/>
    <property type="match status" value="2"/>
</dbReference>
<keyword evidence="4" id="KW-0670">Pyruvate</keyword>
<comment type="caution">
    <text evidence="4">The sequence shown here is derived from an EMBL/GenBank/DDBJ whole genome shotgun (WGS) entry which is preliminary data.</text>
</comment>
<evidence type="ECO:0000256" key="1">
    <source>
        <dbReference type="ARBA" id="ARBA00022679"/>
    </source>
</evidence>
<dbReference type="EC" id="2.8.1.1" evidence="4"/>
<dbReference type="OrthoDB" id="9770030at2"/>
<dbReference type="InterPro" id="IPR045078">
    <property type="entry name" value="TST/MPST-like"/>
</dbReference>
<keyword evidence="5" id="KW-1185">Reference proteome</keyword>
<proteinExistence type="predicted"/>
<dbReference type="InterPro" id="IPR001307">
    <property type="entry name" value="Thiosulphate_STrfase_CS"/>
</dbReference>
<dbReference type="PROSITE" id="PS50206">
    <property type="entry name" value="RHODANESE_3"/>
    <property type="match status" value="2"/>
</dbReference>
<dbReference type="AlphaFoldDB" id="A0A840X9Y3"/>
<dbReference type="RefSeq" id="WP_153981398.1">
    <property type="nucleotide sequence ID" value="NZ_BAAANZ010000005.1"/>
</dbReference>
<dbReference type="PANTHER" id="PTHR11364">
    <property type="entry name" value="THIOSULFATE SULFERTANSFERASE"/>
    <property type="match status" value="1"/>
</dbReference>
<dbReference type="GO" id="GO:0004792">
    <property type="term" value="F:thiosulfate-cyanide sulfurtransferase activity"/>
    <property type="evidence" value="ECO:0007669"/>
    <property type="project" value="UniProtKB-EC"/>
</dbReference>
<dbReference type="Proteomes" id="UP000552883">
    <property type="component" value="Unassembled WGS sequence"/>
</dbReference>
<dbReference type="InterPro" id="IPR001763">
    <property type="entry name" value="Rhodanese-like_dom"/>
</dbReference>
<accession>A0A840X9Y3</accession>
<dbReference type="PROSITE" id="PS00380">
    <property type="entry name" value="RHODANESE_1"/>
    <property type="match status" value="1"/>
</dbReference>
<dbReference type="PANTHER" id="PTHR11364:SF27">
    <property type="entry name" value="SULFURTRANSFERASE"/>
    <property type="match status" value="1"/>
</dbReference>
<dbReference type="CDD" id="cd01448">
    <property type="entry name" value="TST_Repeat_1"/>
    <property type="match status" value="1"/>
</dbReference>
<dbReference type="GO" id="GO:0016784">
    <property type="term" value="F:3-mercaptopyruvate sulfurtransferase activity"/>
    <property type="evidence" value="ECO:0007669"/>
    <property type="project" value="UniProtKB-EC"/>
</dbReference>